<feature type="domain" description="Alpha-1,4-glucan:maltose-1-phosphate maltosyltransferase C-terminal" evidence="2">
    <location>
        <begin position="7"/>
        <end position="44"/>
    </location>
</feature>
<evidence type="ECO:0000313" key="4">
    <source>
        <dbReference type="Proteomes" id="UP000183413"/>
    </source>
</evidence>
<dbReference type="InterPro" id="IPR013780">
    <property type="entry name" value="Glyco_hydro_b"/>
</dbReference>
<dbReference type="Pfam" id="PF21702">
    <property type="entry name" value="GLGE_C"/>
    <property type="match status" value="1"/>
</dbReference>
<evidence type="ECO:0000256" key="1">
    <source>
        <dbReference type="SAM" id="MobiDB-lite"/>
    </source>
</evidence>
<dbReference type="RefSeq" id="WP_143118914.1">
    <property type="nucleotide sequence ID" value="NZ_FOVH01000049.1"/>
</dbReference>
<gene>
    <name evidence="3" type="ORF">SAMN04489713_1494</name>
</gene>
<reference evidence="3 4" key="1">
    <citation type="submission" date="2016-10" db="EMBL/GenBank/DDBJ databases">
        <authorList>
            <person name="de Groot N.N."/>
        </authorList>
    </citation>
    <scope>NUCLEOTIDE SEQUENCE [LARGE SCALE GENOMIC DNA]</scope>
    <source>
        <strain evidence="3 4">DSM 43067</strain>
    </source>
</reference>
<keyword evidence="4" id="KW-1185">Reference proteome</keyword>
<dbReference type="InterPro" id="IPR049171">
    <property type="entry name" value="GLGE_C"/>
</dbReference>
<protein>
    <submittedName>
        <fullName evidence="3">Starch synthase (Maltosyl-transferring)</fullName>
    </submittedName>
</protein>
<sequence>ALGLPDDPTHPHTVTDQLDGATYTWTQSNYVRLDPRTKPAHILTFERNEGRGRAGGDDAAVRPVRRR</sequence>
<feature type="compositionally biased region" description="Basic and acidic residues" evidence="1">
    <location>
        <begin position="46"/>
        <end position="60"/>
    </location>
</feature>
<organism evidence="3 4">
    <name type="scientific">Actinomadura madurae</name>
    <dbReference type="NCBI Taxonomy" id="1993"/>
    <lineage>
        <taxon>Bacteria</taxon>
        <taxon>Bacillati</taxon>
        <taxon>Actinomycetota</taxon>
        <taxon>Actinomycetes</taxon>
        <taxon>Streptosporangiales</taxon>
        <taxon>Thermomonosporaceae</taxon>
        <taxon>Actinomadura</taxon>
    </lineage>
</organism>
<accession>A0A1I5Z1G3</accession>
<evidence type="ECO:0000313" key="3">
    <source>
        <dbReference type="EMBL" id="SFQ50354.1"/>
    </source>
</evidence>
<feature type="non-terminal residue" evidence="3">
    <location>
        <position position="1"/>
    </location>
</feature>
<feature type="region of interest" description="Disordered" evidence="1">
    <location>
        <begin position="46"/>
        <end position="67"/>
    </location>
</feature>
<evidence type="ECO:0000259" key="2">
    <source>
        <dbReference type="Pfam" id="PF21702"/>
    </source>
</evidence>
<name>A0A1I5Z1G3_9ACTN</name>
<proteinExistence type="predicted"/>
<dbReference type="AlphaFoldDB" id="A0A1I5Z1G3"/>
<dbReference type="EMBL" id="FOVH01000049">
    <property type="protein sequence ID" value="SFQ50354.1"/>
    <property type="molecule type" value="Genomic_DNA"/>
</dbReference>
<dbReference type="Proteomes" id="UP000183413">
    <property type="component" value="Unassembled WGS sequence"/>
</dbReference>
<dbReference type="InParanoid" id="A0A1I5Z1G3"/>
<dbReference type="Gene3D" id="2.60.40.1180">
    <property type="entry name" value="Golgi alpha-mannosidase II"/>
    <property type="match status" value="1"/>
</dbReference>